<evidence type="ECO:0000313" key="1">
    <source>
        <dbReference type="EMBL" id="GAA3145026.1"/>
    </source>
</evidence>
<keyword evidence="2" id="KW-1185">Reference proteome</keyword>
<accession>A0ABP6NDU7</accession>
<organism evidence="1 2">
    <name type="scientific">Planomonospora alba</name>
    <dbReference type="NCBI Taxonomy" id="161354"/>
    <lineage>
        <taxon>Bacteria</taxon>
        <taxon>Bacillati</taxon>
        <taxon>Actinomycetota</taxon>
        <taxon>Actinomycetes</taxon>
        <taxon>Streptosporangiales</taxon>
        <taxon>Streptosporangiaceae</taxon>
        <taxon>Planomonospora</taxon>
    </lineage>
</organism>
<name>A0ABP6NDU7_9ACTN</name>
<protein>
    <submittedName>
        <fullName evidence="1">Uncharacterized protein</fullName>
    </submittedName>
</protein>
<dbReference type="RefSeq" id="WP_344861712.1">
    <property type="nucleotide sequence ID" value="NZ_BAAAUT010000031.1"/>
</dbReference>
<evidence type="ECO:0000313" key="2">
    <source>
        <dbReference type="Proteomes" id="UP001500320"/>
    </source>
</evidence>
<comment type="caution">
    <text evidence="1">The sequence shown here is derived from an EMBL/GenBank/DDBJ whole genome shotgun (WGS) entry which is preliminary data.</text>
</comment>
<dbReference type="EMBL" id="BAAAUT010000031">
    <property type="protein sequence ID" value="GAA3145026.1"/>
    <property type="molecule type" value="Genomic_DNA"/>
</dbReference>
<gene>
    <name evidence="1" type="ORF">GCM10010466_40140</name>
</gene>
<dbReference type="Proteomes" id="UP001500320">
    <property type="component" value="Unassembled WGS sequence"/>
</dbReference>
<reference evidence="2" key="1">
    <citation type="journal article" date="2019" name="Int. J. Syst. Evol. Microbiol.">
        <title>The Global Catalogue of Microorganisms (GCM) 10K type strain sequencing project: providing services to taxonomists for standard genome sequencing and annotation.</title>
        <authorList>
            <consortium name="The Broad Institute Genomics Platform"/>
            <consortium name="The Broad Institute Genome Sequencing Center for Infectious Disease"/>
            <person name="Wu L."/>
            <person name="Ma J."/>
        </authorList>
    </citation>
    <scope>NUCLEOTIDE SEQUENCE [LARGE SCALE GENOMIC DNA]</scope>
    <source>
        <strain evidence="2">JCM 9373</strain>
    </source>
</reference>
<sequence>MAEQQSLNVSYEQIIEGLRRRIADLTYENVVLGAAVDQLTADLTEKRGSENS</sequence>
<proteinExistence type="predicted"/>